<feature type="transmembrane region" description="Helical" evidence="1">
    <location>
        <begin position="7"/>
        <end position="27"/>
    </location>
</feature>
<reference evidence="2" key="1">
    <citation type="submission" date="2016-03" db="EMBL/GenBank/DDBJ databases">
        <authorList>
            <person name="Borrel G."/>
            <person name="Mccann A."/>
            <person name="O'Toole P.W."/>
        </authorList>
    </citation>
    <scope>NUCLEOTIDE SEQUENCE</scope>
    <source>
        <strain evidence="2">183</strain>
    </source>
</reference>
<evidence type="ECO:0000256" key="1">
    <source>
        <dbReference type="SAM" id="Phobius"/>
    </source>
</evidence>
<name>A0A8J8TFH2_9ARCH</name>
<accession>A0A8J8TFH2</accession>
<evidence type="ECO:0000313" key="2">
    <source>
        <dbReference type="EMBL" id="TQS84664.1"/>
    </source>
</evidence>
<sequence length="66" mass="7854">MIINTKLWLPMIVFELAKFVLILSYIAKPHFQFHKVSLPAHYIIRDFIVFHMFGERGCFTTKRANL</sequence>
<organism evidence="2 3">
    <name type="scientific">Candidatus Methanomassiliicoccus intestinalis</name>
    <dbReference type="NCBI Taxonomy" id="1406512"/>
    <lineage>
        <taxon>Archaea</taxon>
        <taxon>Methanobacteriati</taxon>
        <taxon>Thermoplasmatota</taxon>
        <taxon>Thermoplasmata</taxon>
        <taxon>Methanomassiliicoccales</taxon>
        <taxon>Methanomassiliicoccaceae</taxon>
        <taxon>Methanomassiliicoccus</taxon>
    </lineage>
</organism>
<gene>
    <name evidence="2" type="ORF">A3207_01085</name>
</gene>
<keyword evidence="1" id="KW-0472">Membrane</keyword>
<dbReference type="EMBL" id="LVVT01000001">
    <property type="protein sequence ID" value="TQS84664.1"/>
    <property type="molecule type" value="Genomic_DNA"/>
</dbReference>
<protein>
    <submittedName>
        <fullName evidence="2">Uncharacterized protein</fullName>
    </submittedName>
</protein>
<keyword evidence="1" id="KW-0812">Transmembrane</keyword>
<dbReference type="Proteomes" id="UP000752814">
    <property type="component" value="Unassembled WGS sequence"/>
</dbReference>
<evidence type="ECO:0000313" key="3">
    <source>
        <dbReference type="Proteomes" id="UP000752814"/>
    </source>
</evidence>
<proteinExistence type="predicted"/>
<dbReference type="AlphaFoldDB" id="A0A8J8TFH2"/>
<comment type="caution">
    <text evidence="2">The sequence shown here is derived from an EMBL/GenBank/DDBJ whole genome shotgun (WGS) entry which is preliminary data.</text>
</comment>
<keyword evidence="1" id="KW-1133">Transmembrane helix</keyword>